<dbReference type="InterPro" id="IPR021747">
    <property type="entry name" value="DUF3313"/>
</dbReference>
<dbReference type="AlphaFoldDB" id="A0A4V2ZUW4"/>
<name>A0A4V2ZUW4_9BURK</name>
<evidence type="ECO:0000256" key="1">
    <source>
        <dbReference type="SAM" id="SignalP"/>
    </source>
</evidence>
<organism evidence="2 3">
    <name type="scientific">Paraburkholderia guartelaensis</name>
    <dbReference type="NCBI Taxonomy" id="2546446"/>
    <lineage>
        <taxon>Bacteria</taxon>
        <taxon>Pseudomonadati</taxon>
        <taxon>Pseudomonadota</taxon>
        <taxon>Betaproteobacteria</taxon>
        <taxon>Burkholderiales</taxon>
        <taxon>Burkholderiaceae</taxon>
        <taxon>Paraburkholderia</taxon>
    </lineage>
</organism>
<gene>
    <name evidence="2" type="ORF">E1N52_38445</name>
</gene>
<feature type="chain" id="PRO_5020355204" evidence="1">
    <location>
        <begin position="22"/>
        <end position="188"/>
    </location>
</feature>
<keyword evidence="1" id="KW-0732">Signal</keyword>
<dbReference type="OrthoDB" id="5565234at2"/>
<evidence type="ECO:0000313" key="3">
    <source>
        <dbReference type="Proteomes" id="UP000295606"/>
    </source>
</evidence>
<comment type="caution">
    <text evidence="2">The sequence shown here is derived from an EMBL/GenBank/DDBJ whole genome shotgun (WGS) entry which is preliminary data.</text>
</comment>
<protein>
    <submittedName>
        <fullName evidence="2">DUF3313 domain-containing protein</fullName>
    </submittedName>
</protein>
<dbReference type="Pfam" id="PF11769">
    <property type="entry name" value="DUF3313"/>
    <property type="match status" value="1"/>
</dbReference>
<sequence length="188" mass="20724">MLATVCLALFATLVLALSACSAVRPVKYSSLASSPYLRVNPDDRDGTHMPYRYALPQDWSRYRKLILEPVQIYGGPDAEFHHVNAAECSKLAQFMQATFAERLATRFDLVNEPGADTLRVRLTLTGAGTALPGYVIYAVEILDSSSNQLVEAFIERYPDGRPSARLSSPDAPRTGIERGADELLAQFR</sequence>
<proteinExistence type="predicted"/>
<reference evidence="2 3" key="1">
    <citation type="submission" date="2019-03" db="EMBL/GenBank/DDBJ databases">
        <title>Paraburkholderia sp. isolated from native Mimosa gymnas in Guartela State Park, Brazil.</title>
        <authorList>
            <person name="Paulitsch F."/>
            <person name="Hungria M."/>
            <person name="Delamuta J.R.M."/>
            <person name="Ribeiro R.A."/>
            <person name="Dall'Agnol R."/>
            <person name="Silva J.S.B."/>
        </authorList>
    </citation>
    <scope>NUCLEOTIDE SEQUENCE [LARGE SCALE GENOMIC DNA]</scope>
    <source>
        <strain evidence="2 3">CNPSo 3008</strain>
    </source>
</reference>
<dbReference type="Proteomes" id="UP000295606">
    <property type="component" value="Unassembled WGS sequence"/>
</dbReference>
<dbReference type="EMBL" id="SMOD01000055">
    <property type="protein sequence ID" value="TDG02713.1"/>
    <property type="molecule type" value="Genomic_DNA"/>
</dbReference>
<feature type="signal peptide" evidence="1">
    <location>
        <begin position="1"/>
        <end position="21"/>
    </location>
</feature>
<evidence type="ECO:0000313" key="2">
    <source>
        <dbReference type="EMBL" id="TDG02713.1"/>
    </source>
</evidence>
<accession>A0A4V2ZUW4</accession>